<gene>
    <name evidence="1" type="ORF">Cboi01_000287200</name>
</gene>
<reference evidence="1" key="1">
    <citation type="submission" date="2023-04" db="EMBL/GenBank/DDBJ databases">
        <title>Candida boidinii NBRC 1967.</title>
        <authorList>
            <person name="Ichikawa N."/>
            <person name="Sato H."/>
            <person name="Tonouchi N."/>
        </authorList>
    </citation>
    <scope>NUCLEOTIDE SEQUENCE</scope>
    <source>
        <strain evidence="1">NBRC 1967</strain>
    </source>
</reference>
<comment type="caution">
    <text evidence="1">The sequence shown here is derived from an EMBL/GenBank/DDBJ whole genome shotgun (WGS) entry which is preliminary data.</text>
</comment>
<proteinExistence type="predicted"/>
<sequence>MSSDSESDNYRSKSINSKSKTSKTVSNTKLKKRSHFDAFKTKDSSDEDSDIENDDSDDENENPILNQKTKSKSKTSSYQDEESDEEDDDQDDEDEDEDDGDLEKYIQKQKLSKTTETKSEKEEQENDDEEDEEIEDHVNEEDDEALPDLFDEDEAMDKAVQQIRKSLGVDKTTLGTKEVKKLTPQQLEKAEKKRLKTGVVYLSSIPPYMKPAKLRQLLSRFGEIGRLFLKPEDDKKYKRRVKTGGNKKKSYEEGWAEFLYKKNAKIAAETLNSNIIGGKKGSFYYDDILNIKYLKGFKWNDLTSQLNKEIEVREAKLQAELSQAHKLNKAFIDNVETSKMIEGIKRRKAEKISSDDKNNNKTPSTEKTKNNNTSLEKPEIRRLFQQRSVTTNRAGAAEKFKNTTNDVTKNKKLSNVLSKIF</sequence>
<evidence type="ECO:0000313" key="1">
    <source>
        <dbReference type="EMBL" id="GME92760.1"/>
    </source>
</evidence>
<name>A0ACB5TQC6_CANBO</name>
<organism evidence="1 2">
    <name type="scientific">Candida boidinii</name>
    <name type="common">Yeast</name>
    <dbReference type="NCBI Taxonomy" id="5477"/>
    <lineage>
        <taxon>Eukaryota</taxon>
        <taxon>Fungi</taxon>
        <taxon>Dikarya</taxon>
        <taxon>Ascomycota</taxon>
        <taxon>Saccharomycotina</taxon>
        <taxon>Pichiomycetes</taxon>
        <taxon>Pichiales</taxon>
        <taxon>Pichiaceae</taxon>
        <taxon>Ogataea</taxon>
        <taxon>Ogataea/Candida clade</taxon>
    </lineage>
</organism>
<accession>A0ACB5TQC6</accession>
<dbReference type="Proteomes" id="UP001165101">
    <property type="component" value="Unassembled WGS sequence"/>
</dbReference>
<evidence type="ECO:0000313" key="2">
    <source>
        <dbReference type="Proteomes" id="UP001165101"/>
    </source>
</evidence>
<keyword evidence="2" id="KW-1185">Reference proteome</keyword>
<protein>
    <submittedName>
        <fullName evidence="1">Unnamed protein product</fullName>
    </submittedName>
</protein>
<dbReference type="EMBL" id="BSXV01001414">
    <property type="protein sequence ID" value="GME92760.1"/>
    <property type="molecule type" value="Genomic_DNA"/>
</dbReference>